<name>A0ABU8C5B6_9GAMM</name>
<feature type="domain" description="ASP external chaperone" evidence="2">
    <location>
        <begin position="31"/>
        <end position="129"/>
    </location>
</feature>
<dbReference type="Proteomes" id="UP001375382">
    <property type="component" value="Unassembled WGS sequence"/>
</dbReference>
<dbReference type="RefSeq" id="WP_335735381.1">
    <property type="nucleotide sequence ID" value="NZ_JALAAR010000004.1"/>
</dbReference>
<reference evidence="3 4" key="1">
    <citation type="journal article" date="2023" name="Ecotoxicol. Environ. Saf.">
        <title>Mercury remediation potential of mercury-resistant strain Rheinheimera metallidurans sp. nov. isolated from a municipal waste dumping site.</title>
        <authorList>
            <person name="Yadav V."/>
            <person name="Manjhi A."/>
            <person name="Vadakedath N."/>
        </authorList>
    </citation>
    <scope>NUCLEOTIDE SEQUENCE [LARGE SCALE GENOMIC DNA]</scope>
    <source>
        <strain evidence="3 4">E-49</strain>
    </source>
</reference>
<evidence type="ECO:0000259" key="2">
    <source>
        <dbReference type="Pfam" id="PF18492"/>
    </source>
</evidence>
<sequence length="145" mass="15307">MKPVYFLSALTLAFSITAPLQAQAASAIQPGSAILANLASQHNNATALQPGDILSDSQNAAGYQLTGELLLQLAPDADFTALAAGYKLQLKHSFGDIVVVTSQNINLTQLLAQLKQESGILQVSYDLRELGLSPDPEVKNLPPIP</sequence>
<proteinExistence type="predicted"/>
<feature type="signal peptide" evidence="1">
    <location>
        <begin position="1"/>
        <end position="24"/>
    </location>
</feature>
<evidence type="ECO:0000313" key="3">
    <source>
        <dbReference type="EMBL" id="MEH8016969.1"/>
    </source>
</evidence>
<dbReference type="InterPro" id="IPR040536">
    <property type="entry name" value="ASPCH"/>
</dbReference>
<evidence type="ECO:0000256" key="1">
    <source>
        <dbReference type="SAM" id="SignalP"/>
    </source>
</evidence>
<feature type="chain" id="PRO_5046985030" description="ASP external chaperone domain-containing protein" evidence="1">
    <location>
        <begin position="25"/>
        <end position="145"/>
    </location>
</feature>
<gene>
    <name evidence="3" type="ORF">MN202_06990</name>
</gene>
<evidence type="ECO:0000313" key="4">
    <source>
        <dbReference type="Proteomes" id="UP001375382"/>
    </source>
</evidence>
<accession>A0ABU8C5B6</accession>
<keyword evidence="1" id="KW-0732">Signal</keyword>
<dbReference type="EMBL" id="JALAAR010000004">
    <property type="protein sequence ID" value="MEH8016969.1"/>
    <property type="molecule type" value="Genomic_DNA"/>
</dbReference>
<comment type="caution">
    <text evidence="3">The sequence shown here is derived from an EMBL/GenBank/DDBJ whole genome shotgun (WGS) entry which is preliminary data.</text>
</comment>
<dbReference type="Pfam" id="PF18492">
    <property type="entry name" value="ORF_2_N"/>
    <property type="match status" value="1"/>
</dbReference>
<organism evidence="3 4">
    <name type="scientific">Rheinheimera muenzenbergensis</name>
    <dbReference type="NCBI Taxonomy" id="1193628"/>
    <lineage>
        <taxon>Bacteria</taxon>
        <taxon>Pseudomonadati</taxon>
        <taxon>Pseudomonadota</taxon>
        <taxon>Gammaproteobacteria</taxon>
        <taxon>Chromatiales</taxon>
        <taxon>Chromatiaceae</taxon>
        <taxon>Rheinheimera</taxon>
    </lineage>
</organism>
<keyword evidence="4" id="KW-1185">Reference proteome</keyword>
<protein>
    <recommendedName>
        <fullName evidence="2">ASP external chaperone domain-containing protein</fullName>
    </recommendedName>
</protein>